<proteinExistence type="predicted"/>
<reference evidence="3" key="1">
    <citation type="submission" date="2014-02" db="EMBL/GenBank/DDBJ databases">
        <title>Complete genome sequence and comparative genomic analysis of the nitrogen-fixing bacterium Leptospirillum ferriphilum YSK.</title>
        <authorList>
            <person name="Guo X."/>
            <person name="Yin H."/>
            <person name="Liang Y."/>
            <person name="Hu Q."/>
            <person name="Ma L."/>
            <person name="Xiao Y."/>
            <person name="Zhang X."/>
            <person name="Qiu G."/>
            <person name="Liu X."/>
        </authorList>
    </citation>
    <scope>NUCLEOTIDE SEQUENCE [LARGE SCALE GENOMIC DNA]</scope>
    <source>
        <strain evidence="3">YSK</strain>
    </source>
</reference>
<sequence length="386" mass="43433">MRRISPLFSRVMVFALLFLLNGGTGRASEKWWETGHLSDYPSKRYMTALGYGQSVRSAQSDAVRSLSQQLSARIGSSYTQNRETSGLTTRRSVKDVIRIRTKTRLVHILFPRTRWVGSQNSYVAFAALDIEKETRYLRGRVRNIERNLRALESSYESASDPFLRIRLLSEIVRTKEKAALYDREQAILSGGSPSSRFDVRRDVSRLERLLARDATFQVDLVNRCGQKDSLTRTVSHHLTQALTGEGLVGASNGKIRITGEVSARPMGRHFSRRYIYYGYHYHFTVRGPGGETWGEVARDGKAAGLTKDQARMMLTRRVSREGVRPLVKGIASRLFYQKGSHRFVALPMGNSSSGTLRRRPPSASGCGSSPAGQARSFSSREDRHHV</sequence>
<organism evidence="2 3">
    <name type="scientific">Leptospirillum ferriphilum YSK</name>
    <dbReference type="NCBI Taxonomy" id="1441628"/>
    <lineage>
        <taxon>Bacteria</taxon>
        <taxon>Pseudomonadati</taxon>
        <taxon>Nitrospirota</taxon>
        <taxon>Nitrospiria</taxon>
        <taxon>Nitrospirales</taxon>
        <taxon>Nitrospiraceae</taxon>
        <taxon>Leptospirillum</taxon>
    </lineage>
</organism>
<dbReference type="RefSeq" id="WP_038505910.1">
    <property type="nucleotide sequence ID" value="NZ_CP007243.1"/>
</dbReference>
<keyword evidence="3" id="KW-1185">Reference proteome</keyword>
<dbReference type="KEGG" id="lfp:Y981_10180"/>
<evidence type="ECO:0008006" key="4">
    <source>
        <dbReference type="Google" id="ProtNLM"/>
    </source>
</evidence>
<accession>A0A059XTG6</accession>
<evidence type="ECO:0000313" key="3">
    <source>
        <dbReference type="Proteomes" id="UP000027059"/>
    </source>
</evidence>
<feature type="region of interest" description="Disordered" evidence="1">
    <location>
        <begin position="347"/>
        <end position="386"/>
    </location>
</feature>
<name>A0A059XTG6_9BACT</name>
<feature type="compositionally biased region" description="Low complexity" evidence="1">
    <location>
        <begin position="361"/>
        <end position="374"/>
    </location>
</feature>
<dbReference type="AlphaFoldDB" id="A0A059XTG6"/>
<reference evidence="2 3" key="2">
    <citation type="journal article" date="2015" name="Biomed. Res. Int.">
        <title>Effects of Arsenite Resistance on the Growth and Functional Gene Expression of Leptospirillum ferriphilum and Acidithiobacillus thiooxidans in Pure Culture and Coculture.</title>
        <authorList>
            <person name="Jiang H."/>
            <person name="Liang Y."/>
            <person name="Yin H."/>
            <person name="Xiao Y."/>
            <person name="Guo X."/>
            <person name="Xu Y."/>
            <person name="Hu Q."/>
            <person name="Liu H."/>
            <person name="Liu X."/>
        </authorList>
    </citation>
    <scope>NUCLEOTIDE SEQUENCE [LARGE SCALE GENOMIC DNA]</scope>
    <source>
        <strain evidence="2 3">YSK</strain>
    </source>
</reference>
<evidence type="ECO:0000256" key="1">
    <source>
        <dbReference type="SAM" id="MobiDB-lite"/>
    </source>
</evidence>
<dbReference type="HOGENOM" id="CLU_813273_0_0_0"/>
<gene>
    <name evidence="2" type="ORF">Y981_10180</name>
</gene>
<dbReference type="Proteomes" id="UP000027059">
    <property type="component" value="Chromosome"/>
</dbReference>
<protein>
    <recommendedName>
        <fullName evidence="4">LPP20 lipoprotein</fullName>
    </recommendedName>
</protein>
<dbReference type="EMBL" id="CP007243">
    <property type="protein sequence ID" value="AIA31909.1"/>
    <property type="molecule type" value="Genomic_DNA"/>
</dbReference>
<evidence type="ECO:0000313" key="2">
    <source>
        <dbReference type="EMBL" id="AIA31909.1"/>
    </source>
</evidence>
<dbReference type="Gene3D" id="3.10.28.20">
    <property type="entry name" value="Acetamidase/Formamidase-like domains"/>
    <property type="match status" value="1"/>
</dbReference>